<evidence type="ECO:0000313" key="5">
    <source>
        <dbReference type="EMBL" id="MFI9123537.1"/>
    </source>
</evidence>
<dbReference type="InterPro" id="IPR008928">
    <property type="entry name" value="6-hairpin_glycosidase_sf"/>
</dbReference>
<evidence type="ECO:0000313" key="6">
    <source>
        <dbReference type="Proteomes" id="UP001614391"/>
    </source>
</evidence>
<comment type="caution">
    <text evidence="5">The sequence shown here is derived from an EMBL/GenBank/DDBJ whole genome shotgun (WGS) entry which is preliminary data.</text>
</comment>
<evidence type="ECO:0000256" key="4">
    <source>
        <dbReference type="SAM" id="SignalP"/>
    </source>
</evidence>
<sequence length="596" mass="64532">MGLLHRVLAPALTLLLAMGGALAATPAQAAPAGAAFTGTYENFFQHIGKSQAEVDQKVQDLYTAIYTENGPADQRIYYPVGSDMAYIQATYEQDVRSEGMSYAMMVALQLGDRSRFDKLWKFAKTYMQCPNVNTDCGGRYDRLFIWHVDDVAPYRNFSLPGGEPEYTPAPDGDVYFATALLMASARWGDGAGIFDYGSEAAFILDELKDTTDLQPGELSIFNPDNKLVRFIPTWVEGSGSLVDTSYQLPGFYEYWSRNDPSTANRAYWNEAAGAARAYWRDVLDKAGNRGNGIFPDCTKQDGGPLDQYSCASGYKHGSDGWRTIQNVAFDHYWYAGDTDGHAPLAEQRAWADQLLGFMRPRRASMQGEWYVDGTPASDWSGGAGQALMYASAATVASDSATRDDFLRLAWDQPVTTGEWRYYHSSLHMLGFLHLAGKYRAYDIGAPSTTTTVYADSLAPGWRAGSFGGSVDTAVSAPAYGGSGTSVGLTPGGPWDAVTFAPATALASAGIDEVVLRVHGGSSGTRQLQLMVNPATDGSGDWGTRVSLDAQAGTWTEFRVPLANLGNPATIGTIALQDRSGQTPPVFYVDDVRLGRP</sequence>
<keyword evidence="3" id="KW-0326">Glycosidase</keyword>
<dbReference type="RefSeq" id="WP_399620946.1">
    <property type="nucleotide sequence ID" value="NZ_JBITYT010000018.1"/>
</dbReference>
<dbReference type="Proteomes" id="UP001614391">
    <property type="component" value="Unassembled WGS sequence"/>
</dbReference>
<dbReference type="Gene3D" id="1.50.10.10">
    <property type="match status" value="1"/>
</dbReference>
<dbReference type="SUPFAM" id="SSF48208">
    <property type="entry name" value="Six-hairpin glycosidases"/>
    <property type="match status" value="1"/>
</dbReference>
<feature type="chain" id="PRO_5046756109" evidence="4">
    <location>
        <begin position="24"/>
        <end position="596"/>
    </location>
</feature>
<accession>A0ABW8D116</accession>
<dbReference type="InterPro" id="IPR012341">
    <property type="entry name" value="6hp_glycosidase-like_sf"/>
</dbReference>
<feature type="signal peptide" evidence="4">
    <location>
        <begin position="1"/>
        <end position="23"/>
    </location>
</feature>
<evidence type="ECO:0000256" key="1">
    <source>
        <dbReference type="ARBA" id="ARBA00009209"/>
    </source>
</evidence>
<proteinExistence type="inferred from homology"/>
<gene>
    <name evidence="5" type="ORF">ACIGW0_29800</name>
</gene>
<dbReference type="Pfam" id="PF01270">
    <property type="entry name" value="Glyco_hydro_8"/>
    <property type="match status" value="1"/>
</dbReference>
<dbReference type="Gene3D" id="2.60.120.430">
    <property type="entry name" value="Galactose-binding lectin"/>
    <property type="match status" value="1"/>
</dbReference>
<keyword evidence="6" id="KW-1185">Reference proteome</keyword>
<evidence type="ECO:0000256" key="3">
    <source>
        <dbReference type="ARBA" id="ARBA00023295"/>
    </source>
</evidence>
<reference evidence="5 6" key="1">
    <citation type="submission" date="2024-10" db="EMBL/GenBank/DDBJ databases">
        <title>The Natural Products Discovery Center: Release of the First 8490 Sequenced Strains for Exploring Actinobacteria Biosynthetic Diversity.</title>
        <authorList>
            <person name="Kalkreuter E."/>
            <person name="Kautsar S.A."/>
            <person name="Yang D."/>
            <person name="Bader C.D."/>
            <person name="Teijaro C.N."/>
            <person name="Fluegel L."/>
            <person name="Davis C.M."/>
            <person name="Simpson J.R."/>
            <person name="Lauterbach L."/>
            <person name="Steele A.D."/>
            <person name="Gui C."/>
            <person name="Meng S."/>
            <person name="Li G."/>
            <person name="Viehrig K."/>
            <person name="Ye F."/>
            <person name="Su P."/>
            <person name="Kiefer A.F."/>
            <person name="Nichols A."/>
            <person name="Cepeda A.J."/>
            <person name="Yan W."/>
            <person name="Fan B."/>
            <person name="Jiang Y."/>
            <person name="Adhikari A."/>
            <person name="Zheng C.-J."/>
            <person name="Schuster L."/>
            <person name="Cowan T.M."/>
            <person name="Smanski M.J."/>
            <person name="Chevrette M.G."/>
            <person name="De Carvalho L.P.S."/>
            <person name="Shen B."/>
        </authorList>
    </citation>
    <scope>NUCLEOTIDE SEQUENCE [LARGE SCALE GENOMIC DNA]</scope>
    <source>
        <strain evidence="5 6">NPDC053346</strain>
    </source>
</reference>
<protein>
    <submittedName>
        <fullName evidence="5">Glycosyl hydrolase family 8</fullName>
    </submittedName>
</protein>
<dbReference type="InterPro" id="IPR002037">
    <property type="entry name" value="Glyco_hydro_8"/>
</dbReference>
<dbReference type="EMBL" id="JBITYT010000018">
    <property type="protein sequence ID" value="MFI9123537.1"/>
    <property type="molecule type" value="Genomic_DNA"/>
</dbReference>
<comment type="similarity">
    <text evidence="1">Belongs to the glycosyl hydrolase 8 (cellulase D) family.</text>
</comment>
<dbReference type="GO" id="GO:0016787">
    <property type="term" value="F:hydrolase activity"/>
    <property type="evidence" value="ECO:0007669"/>
    <property type="project" value="UniProtKB-KW"/>
</dbReference>
<evidence type="ECO:0000256" key="2">
    <source>
        <dbReference type="ARBA" id="ARBA00022801"/>
    </source>
</evidence>
<keyword evidence="4" id="KW-0732">Signal</keyword>
<name>A0ABW8D116_STRBI</name>
<organism evidence="5 6">
    <name type="scientific">Streptomyces bikiniensis</name>
    <dbReference type="NCBI Taxonomy" id="1896"/>
    <lineage>
        <taxon>Bacteria</taxon>
        <taxon>Bacillati</taxon>
        <taxon>Actinomycetota</taxon>
        <taxon>Actinomycetes</taxon>
        <taxon>Kitasatosporales</taxon>
        <taxon>Streptomycetaceae</taxon>
        <taxon>Streptomyces</taxon>
    </lineage>
</organism>
<keyword evidence="2 5" id="KW-0378">Hydrolase</keyword>